<dbReference type="Pfam" id="PF10604">
    <property type="entry name" value="Polyketide_cyc2"/>
    <property type="match status" value="1"/>
</dbReference>
<name>A0ABS1M9V3_9NOCA</name>
<dbReference type="RefSeq" id="WP_201949605.1">
    <property type="nucleotide sequence ID" value="NZ_JAERRJ010000008.1"/>
</dbReference>
<evidence type="ECO:0000313" key="2">
    <source>
        <dbReference type="Proteomes" id="UP000602198"/>
    </source>
</evidence>
<protein>
    <submittedName>
        <fullName evidence="1">SRPBCC domain-containing protein</fullName>
    </submittedName>
</protein>
<comment type="caution">
    <text evidence="1">The sequence shown here is derived from an EMBL/GenBank/DDBJ whole genome shotgun (WGS) entry which is preliminary data.</text>
</comment>
<dbReference type="EMBL" id="JAERRJ010000008">
    <property type="protein sequence ID" value="MBL1077014.1"/>
    <property type="molecule type" value="Genomic_DNA"/>
</dbReference>
<dbReference type="SUPFAM" id="SSF55961">
    <property type="entry name" value="Bet v1-like"/>
    <property type="match status" value="1"/>
</dbReference>
<gene>
    <name evidence="1" type="ORF">JK358_21690</name>
</gene>
<dbReference type="InterPro" id="IPR023393">
    <property type="entry name" value="START-like_dom_sf"/>
</dbReference>
<evidence type="ECO:0000313" key="1">
    <source>
        <dbReference type="EMBL" id="MBL1077014.1"/>
    </source>
</evidence>
<dbReference type="Gene3D" id="3.30.530.20">
    <property type="match status" value="1"/>
</dbReference>
<dbReference type="PANTHER" id="PTHR36166:SF1">
    <property type="entry name" value="SRPBCC DOMAIN-CONTAINING PROTEIN"/>
    <property type="match status" value="1"/>
</dbReference>
<keyword evidence="2" id="KW-1185">Reference proteome</keyword>
<reference evidence="1 2" key="1">
    <citation type="submission" date="2021-01" db="EMBL/GenBank/DDBJ databases">
        <title>WGS of actinomycetes isolated from Thailand.</title>
        <authorList>
            <person name="Thawai C."/>
        </authorList>
    </citation>
    <scope>NUCLEOTIDE SEQUENCE [LARGE SCALE GENOMIC DNA]</scope>
    <source>
        <strain evidence="1 2">LPG 2</strain>
    </source>
</reference>
<proteinExistence type="predicted"/>
<sequence length="166" mass="18912">MASTASHTPSSKVEVPMREISTSIEIDASPDYVWQVLTDLDQYPRWNPFIVEAVGDLRPGCRLRLRMVPAHAKEMTFDPEVLTADPCRELSWLNRLLLPGIFDSEHRFALTPLPGRRTRLEHSARFTGLLVPCTREAIDNSGTAFARLNVALKQRAERMVRLQMNR</sequence>
<dbReference type="PANTHER" id="PTHR36166">
    <property type="entry name" value="CHROMOSOME 9, WHOLE GENOME SHOTGUN SEQUENCE"/>
    <property type="match status" value="1"/>
</dbReference>
<dbReference type="Proteomes" id="UP000602198">
    <property type="component" value="Unassembled WGS sequence"/>
</dbReference>
<dbReference type="InterPro" id="IPR019587">
    <property type="entry name" value="Polyketide_cyclase/dehydratase"/>
</dbReference>
<organism evidence="1 2">
    <name type="scientific">Nocardia acididurans</name>
    <dbReference type="NCBI Taxonomy" id="2802282"/>
    <lineage>
        <taxon>Bacteria</taxon>
        <taxon>Bacillati</taxon>
        <taxon>Actinomycetota</taxon>
        <taxon>Actinomycetes</taxon>
        <taxon>Mycobacteriales</taxon>
        <taxon>Nocardiaceae</taxon>
        <taxon>Nocardia</taxon>
    </lineage>
</organism>
<accession>A0ABS1M9V3</accession>
<dbReference type="CDD" id="cd07822">
    <property type="entry name" value="SRPBCC_4"/>
    <property type="match status" value="1"/>
</dbReference>